<evidence type="ECO:0000256" key="1">
    <source>
        <dbReference type="SAM" id="Coils"/>
    </source>
</evidence>
<keyword evidence="1" id="KW-0175">Coiled coil</keyword>
<evidence type="ECO:0000313" key="4">
    <source>
        <dbReference type="Proteomes" id="UP001444071"/>
    </source>
</evidence>
<sequence length="359" mass="39311">MDRTLALLQNADPADATPDSLELIHLEGACEQMNPLIDEKLQEIDRHHSELSELNLKVMEALELYNKLMNEAPYYAAYSKMQSQYGPAGSSVPMQGYLGPAGVPYLPPGIPQVPPAQPYTLPNDQPGPLHSMPPTVTAPPSSQAAQPSYMSFTLVLKADICSLCSTGMNSQYMTQAPGAPYPAQAGVTMDMSTYHNASMPPNFPFLCVFILCRVSEILKLSFERERSTACDVSGGRGGGLKGSLMPVLLQSGIHLSVQHLLSSFLLARSDVKLEPAAHCPSPPPEEQPQRQFQWSGAERQPPPWTDELAEMSRHIYTRHGIGDGLQKPVFQGNRGTYSRRSRLKRSDGSTTSTSFILRQ</sequence>
<proteinExistence type="predicted"/>
<keyword evidence="4" id="KW-1185">Reference proteome</keyword>
<name>A0ABV0WUK6_9TELE</name>
<dbReference type="Gene3D" id="1.20.5.1940">
    <property type="match status" value="1"/>
</dbReference>
<dbReference type="InterPro" id="IPR050670">
    <property type="entry name" value="STAM"/>
</dbReference>
<organism evidence="3 4">
    <name type="scientific">Xenotaenia resolanae</name>
    <dbReference type="NCBI Taxonomy" id="208358"/>
    <lineage>
        <taxon>Eukaryota</taxon>
        <taxon>Metazoa</taxon>
        <taxon>Chordata</taxon>
        <taxon>Craniata</taxon>
        <taxon>Vertebrata</taxon>
        <taxon>Euteleostomi</taxon>
        <taxon>Actinopterygii</taxon>
        <taxon>Neopterygii</taxon>
        <taxon>Teleostei</taxon>
        <taxon>Neoteleostei</taxon>
        <taxon>Acanthomorphata</taxon>
        <taxon>Ovalentaria</taxon>
        <taxon>Atherinomorphae</taxon>
        <taxon>Cyprinodontiformes</taxon>
        <taxon>Goodeidae</taxon>
        <taxon>Xenotaenia</taxon>
    </lineage>
</organism>
<feature type="region of interest" description="Disordered" evidence="2">
    <location>
        <begin position="322"/>
        <end position="359"/>
    </location>
</feature>
<feature type="region of interest" description="Disordered" evidence="2">
    <location>
        <begin position="115"/>
        <end position="143"/>
    </location>
</feature>
<dbReference type="PANTHER" id="PTHR45929">
    <property type="entry name" value="JAK PATHWAY SIGNAL TRANSDUCTION ADAPTOR MOLECULE"/>
    <property type="match status" value="1"/>
</dbReference>
<gene>
    <name evidence="3" type="ORF">XENORESO_021623</name>
</gene>
<dbReference type="EMBL" id="JAHRIM010070986">
    <property type="protein sequence ID" value="MEQ2273091.1"/>
    <property type="molecule type" value="Genomic_DNA"/>
</dbReference>
<evidence type="ECO:0000256" key="2">
    <source>
        <dbReference type="SAM" id="MobiDB-lite"/>
    </source>
</evidence>
<feature type="region of interest" description="Disordered" evidence="2">
    <location>
        <begin position="276"/>
        <end position="303"/>
    </location>
</feature>
<feature type="coiled-coil region" evidence="1">
    <location>
        <begin position="37"/>
        <end position="71"/>
    </location>
</feature>
<feature type="compositionally biased region" description="Polar residues" evidence="2">
    <location>
        <begin position="348"/>
        <end position="359"/>
    </location>
</feature>
<accession>A0ABV0WUK6</accession>
<comment type="caution">
    <text evidence="3">The sequence shown here is derived from an EMBL/GenBank/DDBJ whole genome shotgun (WGS) entry which is preliminary data.</text>
</comment>
<feature type="non-terminal residue" evidence="3">
    <location>
        <position position="359"/>
    </location>
</feature>
<protein>
    <submittedName>
        <fullName evidence="3">Uncharacterized protein</fullName>
    </submittedName>
</protein>
<dbReference type="PANTHER" id="PTHR45929:SF1">
    <property type="entry name" value="HEMATOPOIETIC LINEAGE CELL-SPECIFIC PROTEIN-RELATED"/>
    <property type="match status" value="1"/>
</dbReference>
<evidence type="ECO:0000313" key="3">
    <source>
        <dbReference type="EMBL" id="MEQ2273091.1"/>
    </source>
</evidence>
<reference evidence="3 4" key="1">
    <citation type="submission" date="2021-06" db="EMBL/GenBank/DDBJ databases">
        <authorList>
            <person name="Palmer J.M."/>
        </authorList>
    </citation>
    <scope>NUCLEOTIDE SEQUENCE [LARGE SCALE GENOMIC DNA]</scope>
    <source>
        <strain evidence="3 4">XR_2019</strain>
        <tissue evidence="3">Muscle</tissue>
    </source>
</reference>
<dbReference type="Proteomes" id="UP001444071">
    <property type="component" value="Unassembled WGS sequence"/>
</dbReference>